<dbReference type="PROSITE" id="PS51274">
    <property type="entry name" value="GATASE_COBBQ"/>
    <property type="match status" value="1"/>
</dbReference>
<evidence type="ECO:0000313" key="6">
    <source>
        <dbReference type="EMBL" id="GEN63621.1"/>
    </source>
</evidence>
<evidence type="ECO:0000256" key="2">
    <source>
        <dbReference type="ARBA" id="ARBA00006205"/>
    </source>
</evidence>
<evidence type="ECO:0000313" key="7">
    <source>
        <dbReference type="Proteomes" id="UP000321746"/>
    </source>
</evidence>
<dbReference type="SUPFAM" id="SSF52317">
    <property type="entry name" value="Class I glutamine amidotransferase-like"/>
    <property type="match status" value="1"/>
</dbReference>
<dbReference type="InterPro" id="IPR011698">
    <property type="entry name" value="GATase_3"/>
</dbReference>
<keyword evidence="3" id="KW-0169">Cobalamin biosynthesis</keyword>
<proteinExistence type="inferred from homology"/>
<comment type="similarity">
    <text evidence="2">Belongs to the CobB/CobQ family. CobQ subfamily.</text>
</comment>
<dbReference type="Proteomes" id="UP000321746">
    <property type="component" value="Unassembled WGS sequence"/>
</dbReference>
<evidence type="ECO:0000256" key="1">
    <source>
        <dbReference type="ARBA" id="ARBA00004953"/>
    </source>
</evidence>
<dbReference type="EMBL" id="BJYG01000023">
    <property type="protein sequence ID" value="GEN63621.1"/>
    <property type="molecule type" value="Genomic_DNA"/>
</dbReference>
<dbReference type="GO" id="GO:0003824">
    <property type="term" value="F:catalytic activity"/>
    <property type="evidence" value="ECO:0007669"/>
    <property type="project" value="InterPro"/>
</dbReference>
<dbReference type="GO" id="GO:0009236">
    <property type="term" value="P:cobalamin biosynthetic process"/>
    <property type="evidence" value="ECO:0007669"/>
    <property type="project" value="UniProtKB-KW"/>
</dbReference>
<dbReference type="Pfam" id="PF07685">
    <property type="entry name" value="GATase_3"/>
    <property type="match status" value="1"/>
</dbReference>
<comment type="caution">
    <text evidence="6">The sequence shown here is derived from an EMBL/GenBank/DDBJ whole genome shotgun (WGS) entry which is preliminary data.</text>
</comment>
<reference evidence="6 7" key="1">
    <citation type="submission" date="2019-07" db="EMBL/GenBank/DDBJ databases">
        <title>Whole genome shotgun sequence of Acetobacter oeni NBRC 105207.</title>
        <authorList>
            <person name="Hosoyama A."/>
            <person name="Uohara A."/>
            <person name="Ohji S."/>
            <person name="Ichikawa N."/>
        </authorList>
    </citation>
    <scope>NUCLEOTIDE SEQUENCE [LARGE SCALE GENOMIC DNA]</scope>
    <source>
        <strain evidence="6 7">NBRC 105207</strain>
    </source>
</reference>
<evidence type="ECO:0000256" key="4">
    <source>
        <dbReference type="ARBA" id="ARBA00022962"/>
    </source>
</evidence>
<gene>
    <name evidence="6" type="ORF">AOE01nite_18450</name>
</gene>
<name>A0A511XKZ8_9PROT</name>
<organism evidence="6 7">
    <name type="scientific">Acetobacter oeni</name>
    <dbReference type="NCBI Taxonomy" id="304077"/>
    <lineage>
        <taxon>Bacteria</taxon>
        <taxon>Pseudomonadati</taxon>
        <taxon>Pseudomonadota</taxon>
        <taxon>Alphaproteobacteria</taxon>
        <taxon>Acetobacterales</taxon>
        <taxon>Acetobacteraceae</taxon>
        <taxon>Acetobacter</taxon>
    </lineage>
</organism>
<keyword evidence="4" id="KW-0315">Glutamine amidotransferase</keyword>
<dbReference type="OrthoDB" id="9808302at2"/>
<feature type="domain" description="CobB/CobQ-like glutamine amidotransferase" evidence="5">
    <location>
        <begin position="2"/>
        <end position="82"/>
    </location>
</feature>
<dbReference type="InterPro" id="IPR029062">
    <property type="entry name" value="Class_I_gatase-like"/>
</dbReference>
<keyword evidence="7" id="KW-1185">Reference proteome</keyword>
<dbReference type="Gene3D" id="3.40.50.880">
    <property type="match status" value="1"/>
</dbReference>
<accession>A0A511XKZ8</accession>
<dbReference type="PANTHER" id="PTHR21343">
    <property type="entry name" value="DETHIOBIOTIN SYNTHETASE"/>
    <property type="match status" value="1"/>
</dbReference>
<protein>
    <recommendedName>
        <fullName evidence="5">CobB/CobQ-like glutamine amidotransferase domain-containing protein</fullName>
    </recommendedName>
</protein>
<dbReference type="AlphaFoldDB" id="A0A511XKZ8"/>
<dbReference type="PANTHER" id="PTHR21343:SF1">
    <property type="entry name" value="COBYRIC ACID SYNTHASE"/>
    <property type="match status" value="1"/>
</dbReference>
<evidence type="ECO:0000259" key="5">
    <source>
        <dbReference type="Pfam" id="PF07685"/>
    </source>
</evidence>
<sequence length="82" mass="8862">MACLLLPHSANFDDLDPLKNEPEIEVVMVLPGPPVPRDAALIILPGSKSVVSDMKFLRREGWDIDIPAHHRQGGQIPGICGG</sequence>
<comment type="pathway">
    <text evidence="1">Cofactor biosynthesis; adenosylcobalamin biosynthesis.</text>
</comment>
<evidence type="ECO:0000256" key="3">
    <source>
        <dbReference type="ARBA" id="ARBA00022573"/>
    </source>
</evidence>